<dbReference type="AlphaFoldDB" id="Q2C9R5"/>
<dbReference type="RefSeq" id="WP_007254213.1">
    <property type="nucleotide sequence ID" value="NZ_CH724107.1"/>
</dbReference>
<dbReference type="EMBL" id="AAOT01000073">
    <property type="protein sequence ID" value="EAR49417.1"/>
    <property type="molecule type" value="Genomic_DNA"/>
</dbReference>
<gene>
    <name evidence="2" type="ORF">OG2516_03428</name>
</gene>
<accession>Q2C9R5</accession>
<dbReference type="STRING" id="314256.OG2516_03428"/>
<keyword evidence="3" id="KW-1185">Reference proteome</keyword>
<feature type="chain" id="PRO_5004207037" evidence="1">
    <location>
        <begin position="19"/>
        <end position="130"/>
    </location>
</feature>
<proteinExistence type="predicted"/>
<evidence type="ECO:0000256" key="1">
    <source>
        <dbReference type="SAM" id="SignalP"/>
    </source>
</evidence>
<sequence>MLRPLALLLSLAPLAAAAQDLREVCTARLDCPAESDGVCAETDFSFTLVTPDLFSHRILVGIGKTWVQPVAAPTDDVFVWDDPWYSWSLSYVFNPNSDSAEHPDFLLTRAEVGGPPSRTRAFVGTCEVVE</sequence>
<name>Q2C9R5_OCEGH</name>
<feature type="signal peptide" evidence="1">
    <location>
        <begin position="1"/>
        <end position="18"/>
    </location>
</feature>
<reference evidence="2 3" key="1">
    <citation type="journal article" date="2010" name="J. Bacteriol.">
        <title>Genome sequences of Oceanicola granulosus HTCC2516(T) and Oceanicola batsensis HTCC2597(TDelta).</title>
        <authorList>
            <person name="Thrash J.C."/>
            <person name="Cho J.C."/>
            <person name="Vergin K.L."/>
            <person name="Giovannoni S.J."/>
        </authorList>
    </citation>
    <scope>NUCLEOTIDE SEQUENCE [LARGE SCALE GENOMIC DNA]</scope>
    <source>
        <strain evidence="3">ATCC BAA-861 / DSM 15982 / KCTC 12143 / HTCC2516</strain>
    </source>
</reference>
<dbReference type="Proteomes" id="UP000003635">
    <property type="component" value="Unassembled WGS sequence"/>
</dbReference>
<protein>
    <submittedName>
        <fullName evidence="2">Uncharacterized protein</fullName>
    </submittedName>
</protein>
<comment type="caution">
    <text evidence="2">The sequence shown here is derived from an EMBL/GenBank/DDBJ whole genome shotgun (WGS) entry which is preliminary data.</text>
</comment>
<evidence type="ECO:0000313" key="2">
    <source>
        <dbReference type="EMBL" id="EAR49417.1"/>
    </source>
</evidence>
<keyword evidence="1" id="KW-0732">Signal</keyword>
<organism evidence="2 3">
    <name type="scientific">Oceanicola granulosus (strain ATCC BAA-861 / DSM 15982 / KCTC 12143 / HTCC2516)</name>
    <dbReference type="NCBI Taxonomy" id="314256"/>
    <lineage>
        <taxon>Bacteria</taxon>
        <taxon>Pseudomonadati</taxon>
        <taxon>Pseudomonadota</taxon>
        <taxon>Alphaproteobacteria</taxon>
        <taxon>Rhodobacterales</taxon>
        <taxon>Roseobacteraceae</taxon>
        <taxon>Oceanicola</taxon>
    </lineage>
</organism>
<dbReference type="HOGENOM" id="CLU_1935878_0_0_5"/>
<evidence type="ECO:0000313" key="3">
    <source>
        <dbReference type="Proteomes" id="UP000003635"/>
    </source>
</evidence>